<gene>
    <name evidence="2" type="ORF">ACFQ3F_18055</name>
</gene>
<sequence>MTLQPRLLTLVLAPLLALGLTAPATAAPVPAPTPAPAPAPGDPDPLRSILLPPLDGLVGMLPAIPVPATPYLGDVCASGADACIDDVIDRMKVRLDRLASSCSHSAIFSLAYLRVTENVRDAVRSGVFADHAWLNRVDAVFAGLYFDTTSRWEAGDRTNIPTAWRIALQAEDDRAMSGLGNFLLAMNAHINRDFPHVLATVGLSGPDGSHKADHNRYNNRLDSLYMPVFAEEAARFDPTFDDIDAGSADEAVAGVIMRGWREMVWRNAEALVLARTPATRRAVEREIDTYAALQAQLIRSVFVARPASRDAWCAAHGITG</sequence>
<evidence type="ECO:0000313" key="3">
    <source>
        <dbReference type="Proteomes" id="UP001597229"/>
    </source>
</evidence>
<dbReference type="EMBL" id="JBHTLX010000022">
    <property type="protein sequence ID" value="MFD1249707.1"/>
    <property type="molecule type" value="Genomic_DNA"/>
</dbReference>
<organism evidence="2 3">
    <name type="scientific">Nocardioides ginsengisoli</name>
    <dbReference type="NCBI Taxonomy" id="363868"/>
    <lineage>
        <taxon>Bacteria</taxon>
        <taxon>Bacillati</taxon>
        <taxon>Actinomycetota</taxon>
        <taxon>Actinomycetes</taxon>
        <taxon>Propionibacteriales</taxon>
        <taxon>Nocardioidaceae</taxon>
        <taxon>Nocardioides</taxon>
    </lineage>
</organism>
<keyword evidence="1" id="KW-0732">Signal</keyword>
<dbReference type="RefSeq" id="WP_367918701.1">
    <property type="nucleotide sequence ID" value="NZ_BAABAC010000014.1"/>
</dbReference>
<dbReference type="InterPro" id="IPR046037">
    <property type="entry name" value="DUF5995"/>
</dbReference>
<evidence type="ECO:0000313" key="2">
    <source>
        <dbReference type="EMBL" id="MFD1249707.1"/>
    </source>
</evidence>
<reference evidence="3" key="1">
    <citation type="journal article" date="2019" name="Int. J. Syst. Evol. Microbiol.">
        <title>The Global Catalogue of Microorganisms (GCM) 10K type strain sequencing project: providing services to taxonomists for standard genome sequencing and annotation.</title>
        <authorList>
            <consortium name="The Broad Institute Genomics Platform"/>
            <consortium name="The Broad Institute Genome Sequencing Center for Infectious Disease"/>
            <person name="Wu L."/>
            <person name="Ma J."/>
        </authorList>
    </citation>
    <scope>NUCLEOTIDE SEQUENCE [LARGE SCALE GENOMIC DNA]</scope>
    <source>
        <strain evidence="3">CCUG 52478</strain>
    </source>
</reference>
<dbReference type="Proteomes" id="UP001597229">
    <property type="component" value="Unassembled WGS sequence"/>
</dbReference>
<accession>A0ABW3W652</accession>
<name>A0ABW3W652_9ACTN</name>
<keyword evidence="3" id="KW-1185">Reference proteome</keyword>
<comment type="caution">
    <text evidence="2">The sequence shown here is derived from an EMBL/GenBank/DDBJ whole genome shotgun (WGS) entry which is preliminary data.</text>
</comment>
<feature type="signal peptide" evidence="1">
    <location>
        <begin position="1"/>
        <end position="26"/>
    </location>
</feature>
<protein>
    <submittedName>
        <fullName evidence="2">DUF5995 family protein</fullName>
    </submittedName>
</protein>
<feature type="chain" id="PRO_5046636524" evidence="1">
    <location>
        <begin position="27"/>
        <end position="320"/>
    </location>
</feature>
<proteinExistence type="predicted"/>
<dbReference type="Pfam" id="PF19458">
    <property type="entry name" value="DUF5995"/>
    <property type="match status" value="1"/>
</dbReference>
<evidence type="ECO:0000256" key="1">
    <source>
        <dbReference type="SAM" id="SignalP"/>
    </source>
</evidence>